<evidence type="ECO:0000256" key="2">
    <source>
        <dbReference type="ARBA" id="ARBA00022448"/>
    </source>
</evidence>
<dbReference type="Gene3D" id="1.20.1250.20">
    <property type="entry name" value="MFS general substrate transporter like domains"/>
    <property type="match status" value="1"/>
</dbReference>
<feature type="transmembrane region" description="Helical" evidence="6">
    <location>
        <begin position="133"/>
        <end position="155"/>
    </location>
</feature>
<dbReference type="PRINTS" id="PR01036">
    <property type="entry name" value="TCRTETB"/>
</dbReference>
<dbReference type="PANTHER" id="PTHR23501:SF191">
    <property type="entry name" value="VACUOLAR BASIC AMINO ACID TRANSPORTER 4"/>
    <property type="match status" value="1"/>
</dbReference>
<evidence type="ECO:0000256" key="4">
    <source>
        <dbReference type="ARBA" id="ARBA00022989"/>
    </source>
</evidence>
<feature type="transmembrane region" description="Helical" evidence="6">
    <location>
        <begin position="44"/>
        <end position="62"/>
    </location>
</feature>
<protein>
    <submittedName>
        <fullName evidence="8">MFS transporter</fullName>
    </submittedName>
</protein>
<dbReference type="RefSeq" id="WP_125550600.1">
    <property type="nucleotide sequence ID" value="NZ_JBGQPK010000001.1"/>
</dbReference>
<keyword evidence="9" id="KW-1185">Reference proteome</keyword>
<keyword evidence="4 6" id="KW-1133">Transmembrane helix</keyword>
<keyword evidence="5 6" id="KW-0472">Membrane</keyword>
<organism evidence="8 9">
    <name type="scientific">Loigolactobacillus zhaoyuanensis</name>
    <dbReference type="NCBI Taxonomy" id="2486017"/>
    <lineage>
        <taxon>Bacteria</taxon>
        <taxon>Bacillati</taxon>
        <taxon>Bacillota</taxon>
        <taxon>Bacilli</taxon>
        <taxon>Lactobacillales</taxon>
        <taxon>Lactobacillaceae</taxon>
        <taxon>Loigolactobacillus</taxon>
    </lineage>
</organism>
<comment type="subcellular location">
    <subcellularLocation>
        <location evidence="1">Cell membrane</location>
        <topology evidence="1">Multi-pass membrane protein</topology>
    </subcellularLocation>
</comment>
<evidence type="ECO:0000313" key="9">
    <source>
        <dbReference type="Proteomes" id="UP001625389"/>
    </source>
</evidence>
<evidence type="ECO:0000256" key="5">
    <source>
        <dbReference type="ARBA" id="ARBA00023136"/>
    </source>
</evidence>
<name>A0ABW8UD36_9LACO</name>
<dbReference type="Pfam" id="PF07690">
    <property type="entry name" value="MFS_1"/>
    <property type="match status" value="1"/>
</dbReference>
<accession>A0ABW8UD36</accession>
<feature type="transmembrane region" description="Helical" evidence="6">
    <location>
        <begin position="195"/>
        <end position="214"/>
    </location>
</feature>
<feature type="transmembrane region" description="Helical" evidence="6">
    <location>
        <begin position="74"/>
        <end position="92"/>
    </location>
</feature>
<dbReference type="InterPro" id="IPR011701">
    <property type="entry name" value="MFS"/>
</dbReference>
<keyword evidence="2" id="KW-0813">Transport</keyword>
<dbReference type="EMBL" id="JBGQPK010000001">
    <property type="protein sequence ID" value="MFL2028135.1"/>
    <property type="molecule type" value="Genomic_DNA"/>
</dbReference>
<evidence type="ECO:0000259" key="7">
    <source>
        <dbReference type="PROSITE" id="PS50850"/>
    </source>
</evidence>
<feature type="transmembrane region" description="Helical" evidence="6">
    <location>
        <begin position="161"/>
        <end position="183"/>
    </location>
</feature>
<feature type="transmembrane region" description="Helical" evidence="6">
    <location>
        <begin position="393"/>
        <end position="411"/>
    </location>
</feature>
<feature type="transmembrane region" description="Helical" evidence="6">
    <location>
        <begin position="351"/>
        <end position="372"/>
    </location>
</feature>
<evidence type="ECO:0000313" key="8">
    <source>
        <dbReference type="EMBL" id="MFL2028135.1"/>
    </source>
</evidence>
<sequence>MSKHNIIIVTCALLLSNAMSGLDNTIINTALPAIISDLHGIEMMGWIVAVFLLGTAVSTPLWSKLGEHIGNKRSYQLAALFFVVGALLQGLAPNIVFLIIARTIAGIGNGGMVSLPYIIYARMFANPRKRMQVLGLVSASYSMATIIGPLVGGYIVDTFSWHWIFYLNVPIGLISAVLVQIYYHVQPVTQQNKPIDYRGAILMTLGLVSLLAGIEMIGSANAAIIIGALVLAVVCLGGMIRLEKNAIDPIIPSRLFKNRALMIDFALFTLIWGAFVGFLIYSPMWAQGLLGTTALIGGATQIPSSVTDFIGSGSVAPLRKYFSPQKVIGLGIITLTIAFVLLLILGVRTPYWLLLVAAAFEGFGNGACFNELQVKVQQDAAQNDVPVATSFSFLIRMLSQTFTASIFGLLMNHALRSGVAAAGGKITMKMMNKLSDASNLATLPAKLIPQMRVILHNGLQHIMLLSLVLMLVALAINIWAQHLEQQARLHP</sequence>
<comment type="caution">
    <text evidence="8">The sequence shown here is derived from an EMBL/GenBank/DDBJ whole genome shotgun (WGS) entry which is preliminary data.</text>
</comment>
<feature type="transmembrane region" description="Helical" evidence="6">
    <location>
        <begin position="459"/>
        <end position="480"/>
    </location>
</feature>
<gene>
    <name evidence="8" type="ORF">ACEN34_00685</name>
</gene>
<feature type="transmembrane region" description="Helical" evidence="6">
    <location>
        <begin position="261"/>
        <end position="281"/>
    </location>
</feature>
<reference evidence="8 9" key="1">
    <citation type="submission" date="2024-08" db="EMBL/GenBank/DDBJ databases">
        <authorList>
            <person name="Arias E."/>
        </authorList>
    </citation>
    <scope>NUCLEOTIDE SEQUENCE [LARGE SCALE GENOMIC DNA]</scope>
    <source>
        <strain evidence="8 9">FAM 25317</strain>
    </source>
</reference>
<evidence type="ECO:0000256" key="1">
    <source>
        <dbReference type="ARBA" id="ARBA00004651"/>
    </source>
</evidence>
<feature type="transmembrane region" description="Helical" evidence="6">
    <location>
        <begin position="327"/>
        <end position="345"/>
    </location>
</feature>
<dbReference type="InterPro" id="IPR036259">
    <property type="entry name" value="MFS_trans_sf"/>
</dbReference>
<feature type="transmembrane region" description="Helical" evidence="6">
    <location>
        <begin position="220"/>
        <end position="240"/>
    </location>
</feature>
<dbReference type="InterPro" id="IPR020846">
    <property type="entry name" value="MFS_dom"/>
</dbReference>
<dbReference type="PROSITE" id="PS50850">
    <property type="entry name" value="MFS"/>
    <property type="match status" value="1"/>
</dbReference>
<feature type="transmembrane region" description="Helical" evidence="6">
    <location>
        <begin position="98"/>
        <end position="121"/>
    </location>
</feature>
<proteinExistence type="predicted"/>
<evidence type="ECO:0000256" key="3">
    <source>
        <dbReference type="ARBA" id="ARBA00022692"/>
    </source>
</evidence>
<evidence type="ECO:0000256" key="6">
    <source>
        <dbReference type="SAM" id="Phobius"/>
    </source>
</evidence>
<keyword evidence="3 6" id="KW-0812">Transmembrane</keyword>
<feature type="domain" description="Major facilitator superfamily (MFS) profile" evidence="7">
    <location>
        <begin position="9"/>
        <end position="484"/>
    </location>
</feature>
<dbReference type="Proteomes" id="UP001625389">
    <property type="component" value="Unassembled WGS sequence"/>
</dbReference>
<dbReference type="PANTHER" id="PTHR23501">
    <property type="entry name" value="MAJOR FACILITATOR SUPERFAMILY"/>
    <property type="match status" value="1"/>
</dbReference>
<dbReference type="SUPFAM" id="SSF103473">
    <property type="entry name" value="MFS general substrate transporter"/>
    <property type="match status" value="1"/>
</dbReference>